<proteinExistence type="inferred from homology"/>
<dbReference type="CDD" id="cd00071">
    <property type="entry name" value="GMPK"/>
    <property type="match status" value="1"/>
</dbReference>
<dbReference type="SUPFAM" id="SSF52540">
    <property type="entry name" value="P-loop containing nucleoside triphosphate hydrolases"/>
    <property type="match status" value="1"/>
</dbReference>
<evidence type="ECO:0000313" key="6">
    <source>
        <dbReference type="Proteomes" id="UP000248627"/>
    </source>
</evidence>
<keyword evidence="6" id="KW-1185">Reference proteome</keyword>
<dbReference type="Gene3D" id="3.40.50.300">
    <property type="entry name" value="P-loop containing nucleotide triphosphate hydrolases"/>
    <property type="match status" value="1"/>
</dbReference>
<keyword evidence="3 5" id="KW-0418">Kinase</keyword>
<dbReference type="PANTHER" id="PTHR23117">
    <property type="entry name" value="GUANYLATE KINASE-RELATED"/>
    <property type="match status" value="1"/>
</dbReference>
<evidence type="ECO:0000256" key="3">
    <source>
        <dbReference type="ARBA" id="ARBA00022777"/>
    </source>
</evidence>
<dbReference type="GO" id="GO:0005829">
    <property type="term" value="C:cytosol"/>
    <property type="evidence" value="ECO:0007669"/>
    <property type="project" value="TreeGrafter"/>
</dbReference>
<reference evidence="5 6" key="1">
    <citation type="submission" date="2018-01" db="EMBL/GenBank/DDBJ databases">
        <title>Draft genome sequence of Jishengella endophytica.</title>
        <authorList>
            <person name="Sahin N."/>
            <person name="Ay H."/>
            <person name="Saygin H."/>
        </authorList>
    </citation>
    <scope>NUCLEOTIDE SEQUENCE [LARGE SCALE GENOMIC DNA]</scope>
    <source>
        <strain evidence="5 6">DSM 45430</strain>
    </source>
</reference>
<dbReference type="InterPro" id="IPR008145">
    <property type="entry name" value="GK/Ca_channel_bsu"/>
</dbReference>
<dbReference type="PROSITE" id="PS50052">
    <property type="entry name" value="GUANYLATE_KINASE_2"/>
    <property type="match status" value="1"/>
</dbReference>
<comment type="similarity">
    <text evidence="1">Belongs to the guanylate kinase family.</text>
</comment>
<dbReference type="OrthoDB" id="9808150at2"/>
<accession>A0A2W2DT79</accession>
<dbReference type="InterPro" id="IPR008144">
    <property type="entry name" value="Guanylate_kin-like_dom"/>
</dbReference>
<evidence type="ECO:0000256" key="2">
    <source>
        <dbReference type="ARBA" id="ARBA00022679"/>
    </source>
</evidence>
<dbReference type="RefSeq" id="WP_111241615.1">
    <property type="nucleotide sequence ID" value="NZ_AP023358.1"/>
</dbReference>
<dbReference type="Proteomes" id="UP000248627">
    <property type="component" value="Unassembled WGS sequence"/>
</dbReference>
<dbReference type="SMART" id="SM00072">
    <property type="entry name" value="GuKc"/>
    <property type="match status" value="1"/>
</dbReference>
<feature type="domain" description="Guanylate kinase-like" evidence="4">
    <location>
        <begin position="11"/>
        <end position="131"/>
    </location>
</feature>
<evidence type="ECO:0000313" key="5">
    <source>
        <dbReference type="EMBL" id="PZG00317.1"/>
    </source>
</evidence>
<gene>
    <name evidence="5" type="ORF">C1I93_02770</name>
</gene>
<dbReference type="GO" id="GO:0004385">
    <property type="term" value="F:GMP kinase activity"/>
    <property type="evidence" value="ECO:0007669"/>
    <property type="project" value="TreeGrafter"/>
</dbReference>
<dbReference type="InterPro" id="IPR027417">
    <property type="entry name" value="P-loop_NTPase"/>
</dbReference>
<dbReference type="PANTHER" id="PTHR23117:SF13">
    <property type="entry name" value="GUANYLATE KINASE"/>
    <property type="match status" value="1"/>
</dbReference>
<evidence type="ECO:0000256" key="1">
    <source>
        <dbReference type="ARBA" id="ARBA00005790"/>
    </source>
</evidence>
<protein>
    <submittedName>
        <fullName evidence="5">Guanylate kinase</fullName>
    </submittedName>
</protein>
<evidence type="ECO:0000259" key="4">
    <source>
        <dbReference type="PROSITE" id="PS50052"/>
    </source>
</evidence>
<name>A0A2W2DT79_9ACTN</name>
<organism evidence="5 6">
    <name type="scientific">Micromonospora endophytica</name>
    <dbReference type="NCBI Taxonomy" id="515350"/>
    <lineage>
        <taxon>Bacteria</taxon>
        <taxon>Bacillati</taxon>
        <taxon>Actinomycetota</taxon>
        <taxon>Actinomycetes</taxon>
        <taxon>Micromonosporales</taxon>
        <taxon>Micromonosporaceae</taxon>
        <taxon>Micromonospora</taxon>
    </lineage>
</organism>
<keyword evidence="2" id="KW-0808">Transferase</keyword>
<dbReference type="Pfam" id="PF00625">
    <property type="entry name" value="Guanylate_kin"/>
    <property type="match status" value="1"/>
</dbReference>
<comment type="caution">
    <text evidence="5">The sequence shown here is derived from an EMBL/GenBank/DDBJ whole genome shotgun (WGS) entry which is preliminary data.</text>
</comment>
<sequence>MSLDDEARPATRLTVLASPSGAGRESVVELVRARSPSVWTPVTLTTRPRRQGERDGVHRLFVAAAEFDRRVAAGELLEWSRFGAHRRGTELAPLRCRVAAGQPVLLPLDLDGALLVRAAWPGALLVLLHPPGRLPDPAATVAFDRCLSHDRTERVVNELVGFIGSSFLAPARPRPRG</sequence>
<dbReference type="EMBL" id="POTX01000010">
    <property type="protein sequence ID" value="PZG00317.1"/>
    <property type="molecule type" value="Genomic_DNA"/>
</dbReference>
<dbReference type="AlphaFoldDB" id="A0A2W2DT79"/>